<dbReference type="PANTHER" id="PTHR24221">
    <property type="entry name" value="ATP-BINDING CASSETTE SUB-FAMILY B"/>
    <property type="match status" value="1"/>
</dbReference>
<dbReference type="Proteomes" id="UP000320791">
    <property type="component" value="Unassembled WGS sequence"/>
</dbReference>
<comment type="subcellular location">
    <subcellularLocation>
        <location evidence="1">Cell membrane</location>
        <topology evidence="1">Multi-pass membrane protein</topology>
    </subcellularLocation>
</comment>
<comment type="function">
    <text evidence="8">ABC transporter involved in fatty acid import. Transmembrane domains (TMD) form a pore in the membrane and the ATP-binding domain (NBD) is responsible for energy generation.</text>
</comment>
<evidence type="ECO:0000256" key="4">
    <source>
        <dbReference type="ARBA" id="ARBA00022741"/>
    </source>
</evidence>
<keyword evidence="4" id="KW-0547">Nucleotide-binding</keyword>
<dbReference type="GO" id="GO:0005524">
    <property type="term" value="F:ATP binding"/>
    <property type="evidence" value="ECO:0007669"/>
    <property type="project" value="UniProtKB-KW"/>
</dbReference>
<dbReference type="SUPFAM" id="SSF90123">
    <property type="entry name" value="ABC transporter transmembrane region"/>
    <property type="match status" value="1"/>
</dbReference>
<dbReference type="InterPro" id="IPR039421">
    <property type="entry name" value="Type_1_exporter"/>
</dbReference>
<evidence type="ECO:0000259" key="12">
    <source>
        <dbReference type="PROSITE" id="PS50893"/>
    </source>
</evidence>
<feature type="transmembrane region" description="Helical" evidence="11">
    <location>
        <begin position="72"/>
        <end position="94"/>
    </location>
</feature>
<reference evidence="14 15" key="1">
    <citation type="submission" date="2019-08" db="EMBL/GenBank/DDBJ databases">
        <authorList>
            <person name="Lei W."/>
        </authorList>
    </citation>
    <scope>NUCLEOTIDE SEQUENCE [LARGE SCALE GENOMIC DNA]</scope>
    <source>
        <strain evidence="14 15">CCUG 58627</strain>
    </source>
</reference>
<dbReference type="EMBL" id="VOHM01000005">
    <property type="protein sequence ID" value="TWT26966.1"/>
    <property type="molecule type" value="Genomic_DNA"/>
</dbReference>
<evidence type="ECO:0000256" key="3">
    <source>
        <dbReference type="ARBA" id="ARBA00022692"/>
    </source>
</evidence>
<dbReference type="PROSITE" id="PS00211">
    <property type="entry name" value="ABC_TRANSPORTER_1"/>
    <property type="match status" value="1"/>
</dbReference>
<keyword evidence="3 11" id="KW-0812">Transmembrane</keyword>
<evidence type="ECO:0000256" key="9">
    <source>
        <dbReference type="ARBA" id="ARBA00061644"/>
    </source>
</evidence>
<dbReference type="InterPro" id="IPR036640">
    <property type="entry name" value="ABC1_TM_sf"/>
</dbReference>
<feature type="transmembrane region" description="Helical" evidence="11">
    <location>
        <begin position="264"/>
        <end position="289"/>
    </location>
</feature>
<dbReference type="FunFam" id="3.40.50.300:FF:000287">
    <property type="entry name" value="Multidrug ABC transporter ATP-binding protein"/>
    <property type="match status" value="1"/>
</dbReference>
<dbReference type="InterPro" id="IPR003593">
    <property type="entry name" value="AAA+_ATPase"/>
</dbReference>
<dbReference type="Gene3D" id="3.40.50.300">
    <property type="entry name" value="P-loop containing nucleotide triphosphate hydrolases"/>
    <property type="match status" value="1"/>
</dbReference>
<keyword evidence="7 11" id="KW-0472">Membrane</keyword>
<sequence length="591" mass="63701">MAEVAVDRTDTEKQQQTGGMRDLFQLMRPIRGQIIAIVILTVFATALRFAPSVAIAQVAMKYAAEGTVDGDYLLWWVVVGGLGLVIGHLIIMWATGYCHRVEAKFRCELRKQVAKKLSEVPLGWYDNNSSGSVKKLVRDDVAAVHTLVAHAPVDLVTALALPVISIVYLLFYDWLYTLGLLLFLVLVVAIGVLAMDKDNKHITEEWMGTQARLSHLLVEMTEGIATVKNFGGTNQLMRHFDSALTELADTTKRWMDGTGRGQNVISAFVGPVGMLLPVFGIGWLIITYTDAPPMILIPFLMVGLGLPSGVLSAVGLVRFVTTGLEAMTRIRALMAVEPLPAASNPKSMPPGDLGVEVNNVSFSYVPSHPVLRDVSVSFPAGSVTAIVGPSGSGKTTLTRLIARFMDVDSGSITIGGVDIRDLAEDQLLGQLAIVDQDVALIQDTVAANISLGHPDATREEVIAAAQGAQIHDRIMKLPGGYDAAVGTAGVQLSGGEQQRMTLARAMLRNAPIVLLDEATAYADPHSEREIQKALSKLAADRTVIVIAHRLSSIVGVDNIVVFDGGRVVEQGTHDELLAQRGTYYELWEAQQ</sequence>
<dbReference type="OrthoDB" id="9806127at2"/>
<comment type="caution">
    <text evidence="14">The sequence shown here is derived from an EMBL/GenBank/DDBJ whole genome shotgun (WGS) entry which is preliminary data.</text>
</comment>
<dbReference type="RefSeq" id="WP_146323784.1">
    <property type="nucleotide sequence ID" value="NZ_BAABLR010000015.1"/>
</dbReference>
<dbReference type="Pfam" id="PF00005">
    <property type="entry name" value="ABC_tran"/>
    <property type="match status" value="1"/>
</dbReference>
<comment type="similarity">
    <text evidence="9">Belongs to the ABC transporter superfamily. Lipid exporter (TC 3.A.1.106) family.</text>
</comment>
<organism evidence="14 15">
    <name type="scientific">Corynebacterium canis</name>
    <dbReference type="NCBI Taxonomy" id="679663"/>
    <lineage>
        <taxon>Bacteria</taxon>
        <taxon>Bacillati</taxon>
        <taxon>Actinomycetota</taxon>
        <taxon>Actinomycetes</taxon>
        <taxon>Mycobacteriales</taxon>
        <taxon>Corynebacteriaceae</taxon>
        <taxon>Corynebacterium</taxon>
    </lineage>
</organism>
<dbReference type="InterPro" id="IPR017871">
    <property type="entry name" value="ABC_transporter-like_CS"/>
</dbReference>
<name>A0A5C5ULP2_9CORY</name>
<dbReference type="PANTHER" id="PTHR24221:SF397">
    <property type="entry name" value="ABC TRANSPORTER, ATP-BINDING TRANSMEMBRANE PROTEIN"/>
    <property type="match status" value="1"/>
</dbReference>
<evidence type="ECO:0000259" key="13">
    <source>
        <dbReference type="PROSITE" id="PS50929"/>
    </source>
</evidence>
<keyword evidence="5 14" id="KW-0067">ATP-binding</keyword>
<protein>
    <recommendedName>
        <fullName evidence="10">Fatty acid ABC transporter ATP-binding/permease protein</fullName>
    </recommendedName>
</protein>
<gene>
    <name evidence="14" type="ORF">FRX94_03750</name>
</gene>
<dbReference type="SMART" id="SM00382">
    <property type="entry name" value="AAA"/>
    <property type="match status" value="1"/>
</dbReference>
<feature type="domain" description="ABC transmembrane type-1" evidence="13">
    <location>
        <begin position="35"/>
        <end position="322"/>
    </location>
</feature>
<evidence type="ECO:0000256" key="2">
    <source>
        <dbReference type="ARBA" id="ARBA00022448"/>
    </source>
</evidence>
<keyword evidence="2" id="KW-0813">Transport</keyword>
<keyword evidence="6 11" id="KW-1133">Transmembrane helix</keyword>
<dbReference type="InterPro" id="IPR003439">
    <property type="entry name" value="ABC_transporter-like_ATP-bd"/>
</dbReference>
<dbReference type="Pfam" id="PF00664">
    <property type="entry name" value="ABC_membrane"/>
    <property type="match status" value="1"/>
</dbReference>
<dbReference type="SUPFAM" id="SSF52540">
    <property type="entry name" value="P-loop containing nucleoside triphosphate hydrolases"/>
    <property type="match status" value="1"/>
</dbReference>
<evidence type="ECO:0000313" key="14">
    <source>
        <dbReference type="EMBL" id="TWT26966.1"/>
    </source>
</evidence>
<dbReference type="PROSITE" id="PS50929">
    <property type="entry name" value="ABC_TM1F"/>
    <property type="match status" value="1"/>
</dbReference>
<accession>A0A5C5ULP2</accession>
<evidence type="ECO:0000256" key="6">
    <source>
        <dbReference type="ARBA" id="ARBA00022989"/>
    </source>
</evidence>
<feature type="domain" description="ABC transporter" evidence="12">
    <location>
        <begin position="355"/>
        <end position="589"/>
    </location>
</feature>
<dbReference type="InterPro" id="IPR027417">
    <property type="entry name" value="P-loop_NTPase"/>
</dbReference>
<evidence type="ECO:0000256" key="1">
    <source>
        <dbReference type="ARBA" id="ARBA00004651"/>
    </source>
</evidence>
<dbReference type="GO" id="GO:0140359">
    <property type="term" value="F:ABC-type transporter activity"/>
    <property type="evidence" value="ECO:0007669"/>
    <property type="project" value="InterPro"/>
</dbReference>
<dbReference type="GO" id="GO:0034040">
    <property type="term" value="F:ATPase-coupled lipid transmembrane transporter activity"/>
    <property type="evidence" value="ECO:0007669"/>
    <property type="project" value="TreeGrafter"/>
</dbReference>
<evidence type="ECO:0000256" key="8">
    <source>
        <dbReference type="ARBA" id="ARBA00055053"/>
    </source>
</evidence>
<evidence type="ECO:0000256" key="10">
    <source>
        <dbReference type="ARBA" id="ARBA00071747"/>
    </source>
</evidence>
<dbReference type="PROSITE" id="PS50893">
    <property type="entry name" value="ABC_TRANSPORTER_2"/>
    <property type="match status" value="1"/>
</dbReference>
<feature type="transmembrane region" description="Helical" evidence="11">
    <location>
        <begin position="174"/>
        <end position="195"/>
    </location>
</feature>
<keyword evidence="15" id="KW-1185">Reference proteome</keyword>
<evidence type="ECO:0000313" key="15">
    <source>
        <dbReference type="Proteomes" id="UP000320791"/>
    </source>
</evidence>
<evidence type="ECO:0000256" key="5">
    <source>
        <dbReference type="ARBA" id="ARBA00022840"/>
    </source>
</evidence>
<dbReference type="Gene3D" id="1.20.1560.10">
    <property type="entry name" value="ABC transporter type 1, transmembrane domain"/>
    <property type="match status" value="1"/>
</dbReference>
<evidence type="ECO:0000256" key="7">
    <source>
        <dbReference type="ARBA" id="ARBA00023136"/>
    </source>
</evidence>
<dbReference type="InterPro" id="IPR011527">
    <property type="entry name" value="ABC1_TM_dom"/>
</dbReference>
<dbReference type="AlphaFoldDB" id="A0A5C5ULP2"/>
<evidence type="ECO:0000256" key="11">
    <source>
        <dbReference type="SAM" id="Phobius"/>
    </source>
</evidence>
<proteinExistence type="inferred from homology"/>
<dbReference type="GO" id="GO:0016887">
    <property type="term" value="F:ATP hydrolysis activity"/>
    <property type="evidence" value="ECO:0007669"/>
    <property type="project" value="InterPro"/>
</dbReference>
<feature type="transmembrane region" description="Helical" evidence="11">
    <location>
        <begin position="295"/>
        <end position="321"/>
    </location>
</feature>
<feature type="transmembrane region" description="Helical" evidence="11">
    <location>
        <begin position="34"/>
        <end position="60"/>
    </location>
</feature>
<feature type="transmembrane region" description="Helical" evidence="11">
    <location>
        <begin position="142"/>
        <end position="168"/>
    </location>
</feature>
<dbReference type="GO" id="GO:0005886">
    <property type="term" value="C:plasma membrane"/>
    <property type="evidence" value="ECO:0007669"/>
    <property type="project" value="UniProtKB-SubCell"/>
</dbReference>